<evidence type="ECO:0000259" key="1">
    <source>
        <dbReference type="PROSITE" id="PS50042"/>
    </source>
</evidence>
<organism evidence="2 3">
    <name type="scientific">Crotalaria pallida</name>
    <name type="common">Smooth rattlebox</name>
    <name type="synonym">Crotalaria striata</name>
    <dbReference type="NCBI Taxonomy" id="3830"/>
    <lineage>
        <taxon>Eukaryota</taxon>
        <taxon>Viridiplantae</taxon>
        <taxon>Streptophyta</taxon>
        <taxon>Embryophyta</taxon>
        <taxon>Tracheophyta</taxon>
        <taxon>Spermatophyta</taxon>
        <taxon>Magnoliopsida</taxon>
        <taxon>eudicotyledons</taxon>
        <taxon>Gunneridae</taxon>
        <taxon>Pentapetalae</taxon>
        <taxon>rosids</taxon>
        <taxon>fabids</taxon>
        <taxon>Fabales</taxon>
        <taxon>Fabaceae</taxon>
        <taxon>Papilionoideae</taxon>
        <taxon>50 kb inversion clade</taxon>
        <taxon>genistoids sensu lato</taxon>
        <taxon>core genistoids</taxon>
        <taxon>Crotalarieae</taxon>
        <taxon>Crotalaria</taxon>
    </lineage>
</organism>
<gene>
    <name evidence="2" type="ORF">RIF29_11467</name>
</gene>
<dbReference type="Proteomes" id="UP001372338">
    <property type="component" value="Unassembled WGS sequence"/>
</dbReference>
<accession>A0AAN9IM43</accession>
<sequence>MLDYGLDAVDIKLQTELLLDALVLGGALEEVIYHIESYVKEQVYEMKAEYSPPKVDIIMQNQLPTDFYILVSGSLDVLT</sequence>
<dbReference type="PROSITE" id="PS50042">
    <property type="entry name" value="CNMP_BINDING_3"/>
    <property type="match status" value="1"/>
</dbReference>
<dbReference type="InterPro" id="IPR000595">
    <property type="entry name" value="cNMP-bd_dom"/>
</dbReference>
<feature type="domain" description="Cyclic nucleotide-binding" evidence="1">
    <location>
        <begin position="23"/>
        <end position="79"/>
    </location>
</feature>
<protein>
    <recommendedName>
        <fullName evidence="1">Cyclic nucleotide-binding domain-containing protein</fullName>
    </recommendedName>
</protein>
<evidence type="ECO:0000313" key="2">
    <source>
        <dbReference type="EMBL" id="KAK7282570.1"/>
    </source>
</evidence>
<comment type="caution">
    <text evidence="2">The sequence shown here is derived from an EMBL/GenBank/DDBJ whole genome shotgun (WGS) entry which is preliminary data.</text>
</comment>
<name>A0AAN9IM43_CROPI</name>
<dbReference type="AlphaFoldDB" id="A0AAN9IM43"/>
<evidence type="ECO:0000313" key="3">
    <source>
        <dbReference type="Proteomes" id="UP001372338"/>
    </source>
</evidence>
<proteinExistence type="predicted"/>
<dbReference type="EMBL" id="JAYWIO010000002">
    <property type="protein sequence ID" value="KAK7282570.1"/>
    <property type="molecule type" value="Genomic_DNA"/>
</dbReference>
<reference evidence="2 3" key="1">
    <citation type="submission" date="2024-01" db="EMBL/GenBank/DDBJ databases">
        <title>The genomes of 5 underutilized Papilionoideae crops provide insights into root nodulation and disease resistanc.</title>
        <authorList>
            <person name="Yuan L."/>
        </authorList>
    </citation>
    <scope>NUCLEOTIDE SEQUENCE [LARGE SCALE GENOMIC DNA]</scope>
    <source>
        <strain evidence="2">ZHUSHIDOU_FW_LH</strain>
        <tissue evidence="2">Leaf</tissue>
    </source>
</reference>
<keyword evidence="3" id="KW-1185">Reference proteome</keyword>